<dbReference type="Pfam" id="PF00535">
    <property type="entry name" value="Glycos_transf_2"/>
    <property type="match status" value="1"/>
</dbReference>
<dbReference type="SUPFAM" id="SSF53448">
    <property type="entry name" value="Nucleotide-diphospho-sugar transferases"/>
    <property type="match status" value="1"/>
</dbReference>
<dbReference type="GO" id="GO:0016757">
    <property type="term" value="F:glycosyltransferase activity"/>
    <property type="evidence" value="ECO:0007669"/>
    <property type="project" value="UniProtKB-KW"/>
</dbReference>
<protein>
    <submittedName>
        <fullName evidence="4">Glycosyltransferase family 2 protein</fullName>
    </submittedName>
</protein>
<dbReference type="PANTHER" id="PTHR22916">
    <property type="entry name" value="GLYCOSYLTRANSFERASE"/>
    <property type="match status" value="1"/>
</dbReference>
<proteinExistence type="predicted"/>
<name>A0A938WXX1_9BIFI</name>
<reference evidence="4" key="1">
    <citation type="submission" date="2020-08" db="EMBL/GenBank/DDBJ databases">
        <authorList>
            <person name="Cejkova D."/>
            <person name="Kubasova T."/>
            <person name="Jahodarova E."/>
            <person name="Rychlik I."/>
        </authorList>
    </citation>
    <scope>NUCLEOTIDE SEQUENCE</scope>
    <source>
        <strain evidence="4">An836</strain>
    </source>
</reference>
<gene>
    <name evidence="4" type="ORF">H7U32_04805</name>
</gene>
<evidence type="ECO:0000313" key="5">
    <source>
        <dbReference type="Proteomes" id="UP000718821"/>
    </source>
</evidence>
<dbReference type="PANTHER" id="PTHR22916:SF51">
    <property type="entry name" value="GLYCOSYLTRANSFERASE EPSH-RELATED"/>
    <property type="match status" value="1"/>
</dbReference>
<dbReference type="Gene3D" id="3.90.550.10">
    <property type="entry name" value="Spore Coat Polysaccharide Biosynthesis Protein SpsA, Chain A"/>
    <property type="match status" value="1"/>
</dbReference>
<dbReference type="Proteomes" id="UP000718821">
    <property type="component" value="Unassembled WGS sequence"/>
</dbReference>
<dbReference type="AlphaFoldDB" id="A0A938WXX1"/>
<keyword evidence="5" id="KW-1185">Reference proteome</keyword>
<feature type="domain" description="Glycosyltransferase 2-like" evidence="3">
    <location>
        <begin position="12"/>
        <end position="153"/>
    </location>
</feature>
<keyword evidence="2" id="KW-0808">Transferase</keyword>
<dbReference type="CDD" id="cd00761">
    <property type="entry name" value="Glyco_tranf_GTA_type"/>
    <property type="match status" value="1"/>
</dbReference>
<accession>A0A938WXX1</accession>
<evidence type="ECO:0000256" key="1">
    <source>
        <dbReference type="ARBA" id="ARBA00022676"/>
    </source>
</evidence>
<sequence length="330" mass="37131">MDDAKSDDVLVSVIVPVYNVAKYLGRCLDSLLAQTHGNCEFIVIDDGSTDESARICDHYAAQDGRVRVVHKQNGGLSSARNAGLDIARGSYYAFVDSDDYVESKYVENMLRAILESEAELAMCSVVCEDGEGHPVALPFFVALDDCVHRRYDCMAMSCDNTAMIVAWNKLYRANLWSSLRFPEGEIHEDELVFHHVLKQCKSVAFVSDGLYHYVSNDKSIMHADYSSRNLSRITALSERIAVLRDLGYDDLVSTVTDMLIDAYLVQVIRMNYRDASTRRELSSLGKRISRDLGGASSLLTLKQRMNLQGISRCPVLYLDLRRCLNKLRKQ</sequence>
<evidence type="ECO:0000313" key="4">
    <source>
        <dbReference type="EMBL" id="MBM6699643.1"/>
    </source>
</evidence>
<dbReference type="RefSeq" id="WP_204468555.1">
    <property type="nucleotide sequence ID" value="NZ_JACLYU010000006.1"/>
</dbReference>
<evidence type="ECO:0000256" key="2">
    <source>
        <dbReference type="ARBA" id="ARBA00022679"/>
    </source>
</evidence>
<dbReference type="EMBL" id="JACLYU010000006">
    <property type="protein sequence ID" value="MBM6699643.1"/>
    <property type="molecule type" value="Genomic_DNA"/>
</dbReference>
<dbReference type="InterPro" id="IPR001173">
    <property type="entry name" value="Glyco_trans_2-like"/>
</dbReference>
<evidence type="ECO:0000259" key="3">
    <source>
        <dbReference type="Pfam" id="PF00535"/>
    </source>
</evidence>
<keyword evidence="1" id="KW-0328">Glycosyltransferase</keyword>
<reference evidence="4" key="2">
    <citation type="journal article" date="2021" name="Sci. Rep.">
        <title>The distribution of antibiotic resistance genes in chicken gut microbiota commensals.</title>
        <authorList>
            <person name="Juricova H."/>
            <person name="Matiasovicova J."/>
            <person name="Kubasova T."/>
            <person name="Cejkova D."/>
            <person name="Rychlik I."/>
        </authorList>
    </citation>
    <scope>NUCLEOTIDE SEQUENCE</scope>
    <source>
        <strain evidence="4">An836</strain>
    </source>
</reference>
<comment type="caution">
    <text evidence="4">The sequence shown here is derived from an EMBL/GenBank/DDBJ whole genome shotgun (WGS) entry which is preliminary data.</text>
</comment>
<dbReference type="InterPro" id="IPR029044">
    <property type="entry name" value="Nucleotide-diphossugar_trans"/>
</dbReference>
<organism evidence="4 5">
    <name type="scientific">Bifidobacterium pullorum subsp. saeculare</name>
    <dbReference type="NCBI Taxonomy" id="78257"/>
    <lineage>
        <taxon>Bacteria</taxon>
        <taxon>Bacillati</taxon>
        <taxon>Actinomycetota</taxon>
        <taxon>Actinomycetes</taxon>
        <taxon>Bifidobacteriales</taxon>
        <taxon>Bifidobacteriaceae</taxon>
        <taxon>Bifidobacterium</taxon>
    </lineage>
</organism>